<gene>
    <name evidence="3" type="primary">LOC113517015</name>
</gene>
<dbReference type="PROSITE" id="PS50191">
    <property type="entry name" value="CRAL_TRIO"/>
    <property type="match status" value="1"/>
</dbReference>
<dbReference type="KEGG" id="gmw:113517015"/>
<feature type="domain" description="CRAL-TRIO" evidence="1">
    <location>
        <begin position="110"/>
        <end position="275"/>
    </location>
</feature>
<evidence type="ECO:0000313" key="2">
    <source>
        <dbReference type="Proteomes" id="UP001652740"/>
    </source>
</evidence>
<dbReference type="SUPFAM" id="SSF46938">
    <property type="entry name" value="CRAL/TRIO N-terminal domain"/>
    <property type="match status" value="1"/>
</dbReference>
<dbReference type="GO" id="GO:0016020">
    <property type="term" value="C:membrane"/>
    <property type="evidence" value="ECO:0007669"/>
    <property type="project" value="TreeGrafter"/>
</dbReference>
<dbReference type="Pfam" id="PF00650">
    <property type="entry name" value="CRAL_TRIO"/>
    <property type="match status" value="1"/>
</dbReference>
<sequence length="307" mass="35829">MDIQLDANGTPFVVWGNNRIQLEKDPITEKCYIEKAEKELRETPENVEAALTELRILLKGEPSLVLPIDNDEFLMKFLRPCKFYSESAFKRIQAYYKYRKTFVEYTRDLVPSTVRSAFEYSIISFLSPRDQHGRRILLVESERWNPREVSLQEVFRGVQLGLEAAMVEPKTQVSGVITILDMKGLTLAQIMQMTPSFAKMVIDWIQDCIPIRLKAVHIVNQPYLFNMLFAIFKPFMREKLRSRIFFHGTDRQSLLSQIHADALRKRHGGILPDPEIPGEVVWKMMMHYEDNFRAKNSYGYVTNNNVK</sequence>
<proteinExistence type="predicted"/>
<dbReference type="Gene3D" id="1.20.5.1200">
    <property type="entry name" value="Alpha-tocopherol transfer"/>
    <property type="match status" value="1"/>
</dbReference>
<dbReference type="PANTHER" id="PTHR10174:SF38">
    <property type="entry name" value="HL01515P"/>
    <property type="match status" value="1"/>
</dbReference>
<dbReference type="RefSeq" id="XP_026757330.1">
    <property type="nucleotide sequence ID" value="XM_026901529.3"/>
</dbReference>
<dbReference type="GO" id="GO:1902936">
    <property type="term" value="F:phosphatidylinositol bisphosphate binding"/>
    <property type="evidence" value="ECO:0007669"/>
    <property type="project" value="TreeGrafter"/>
</dbReference>
<protein>
    <submittedName>
        <fullName evidence="3">Clavesin-2-like</fullName>
    </submittedName>
</protein>
<organism evidence="2 3">
    <name type="scientific">Galleria mellonella</name>
    <name type="common">Greater wax moth</name>
    <dbReference type="NCBI Taxonomy" id="7137"/>
    <lineage>
        <taxon>Eukaryota</taxon>
        <taxon>Metazoa</taxon>
        <taxon>Ecdysozoa</taxon>
        <taxon>Arthropoda</taxon>
        <taxon>Hexapoda</taxon>
        <taxon>Insecta</taxon>
        <taxon>Pterygota</taxon>
        <taxon>Neoptera</taxon>
        <taxon>Endopterygota</taxon>
        <taxon>Lepidoptera</taxon>
        <taxon>Glossata</taxon>
        <taxon>Ditrysia</taxon>
        <taxon>Pyraloidea</taxon>
        <taxon>Pyralidae</taxon>
        <taxon>Galleriinae</taxon>
        <taxon>Galleria</taxon>
    </lineage>
</organism>
<dbReference type="InParanoid" id="A0A6J1WPU7"/>
<reference evidence="3" key="1">
    <citation type="submission" date="2025-08" db="UniProtKB">
        <authorList>
            <consortium name="RefSeq"/>
        </authorList>
    </citation>
    <scope>IDENTIFICATION</scope>
    <source>
        <tissue evidence="3">Whole larvae</tissue>
    </source>
</reference>
<dbReference type="PRINTS" id="PR00180">
    <property type="entry name" value="CRETINALDHBP"/>
</dbReference>
<dbReference type="AlphaFoldDB" id="A0A6J1WPU7"/>
<name>A0A6J1WPU7_GALME</name>
<dbReference type="GeneID" id="113517015"/>
<dbReference type="FunCoup" id="A0A6J1WPU7">
    <property type="interactions" value="59"/>
</dbReference>
<dbReference type="SMART" id="SM01100">
    <property type="entry name" value="CRAL_TRIO_N"/>
    <property type="match status" value="1"/>
</dbReference>
<dbReference type="SUPFAM" id="SSF52087">
    <property type="entry name" value="CRAL/TRIO domain"/>
    <property type="match status" value="1"/>
</dbReference>
<dbReference type="InterPro" id="IPR001251">
    <property type="entry name" value="CRAL-TRIO_dom"/>
</dbReference>
<accession>A0A6J1WPU7</accession>
<dbReference type="InterPro" id="IPR036865">
    <property type="entry name" value="CRAL-TRIO_dom_sf"/>
</dbReference>
<dbReference type="Gene3D" id="3.40.525.10">
    <property type="entry name" value="CRAL-TRIO lipid binding domain"/>
    <property type="match status" value="1"/>
</dbReference>
<dbReference type="SMART" id="SM00516">
    <property type="entry name" value="SEC14"/>
    <property type="match status" value="1"/>
</dbReference>
<dbReference type="InterPro" id="IPR011074">
    <property type="entry name" value="CRAL/TRIO_N_dom"/>
</dbReference>
<dbReference type="InterPro" id="IPR036273">
    <property type="entry name" value="CRAL/TRIO_N_dom_sf"/>
</dbReference>
<dbReference type="Proteomes" id="UP001652740">
    <property type="component" value="Unplaced"/>
</dbReference>
<evidence type="ECO:0000259" key="1">
    <source>
        <dbReference type="PROSITE" id="PS50191"/>
    </source>
</evidence>
<dbReference type="OrthoDB" id="75724at2759"/>
<keyword evidence="2" id="KW-1185">Reference proteome</keyword>
<dbReference type="CDD" id="cd00170">
    <property type="entry name" value="SEC14"/>
    <property type="match status" value="1"/>
</dbReference>
<dbReference type="Gene3D" id="1.10.8.20">
    <property type="entry name" value="N-terminal domain of phosphatidylinositol transfer protein sec14p"/>
    <property type="match status" value="1"/>
</dbReference>
<evidence type="ECO:0000313" key="3">
    <source>
        <dbReference type="RefSeq" id="XP_026757330.1"/>
    </source>
</evidence>
<dbReference type="PANTHER" id="PTHR10174">
    <property type="entry name" value="ALPHA-TOCOPHEROL TRANSFER PROTEIN-RELATED"/>
    <property type="match status" value="1"/>
</dbReference>